<dbReference type="Proteomes" id="UP001500363">
    <property type="component" value="Unassembled WGS sequence"/>
</dbReference>
<sequence>MNKTMSGNDDQERSEVVELVTRAEASVEALETAAPNGSWAMTAFSRYRVCELLGVTPYEPYAGELADDPAGLLDEAAALVDQFDVSLEGLSWRLALADALRSAAKDIRMVAGAREV</sequence>
<gene>
    <name evidence="1" type="ORF">GCM10009741_75480</name>
</gene>
<keyword evidence="2" id="KW-1185">Reference proteome</keyword>
<evidence type="ECO:0000313" key="2">
    <source>
        <dbReference type="Proteomes" id="UP001500363"/>
    </source>
</evidence>
<name>A0ABP4NBS7_9ACTN</name>
<organism evidence="1 2">
    <name type="scientific">Kribbella lupini</name>
    <dbReference type="NCBI Taxonomy" id="291602"/>
    <lineage>
        <taxon>Bacteria</taxon>
        <taxon>Bacillati</taxon>
        <taxon>Actinomycetota</taxon>
        <taxon>Actinomycetes</taxon>
        <taxon>Propionibacteriales</taxon>
        <taxon>Kribbellaceae</taxon>
        <taxon>Kribbella</taxon>
    </lineage>
</organism>
<proteinExistence type="predicted"/>
<reference evidence="2" key="1">
    <citation type="journal article" date="2019" name="Int. J. Syst. Evol. Microbiol.">
        <title>The Global Catalogue of Microorganisms (GCM) 10K type strain sequencing project: providing services to taxonomists for standard genome sequencing and annotation.</title>
        <authorList>
            <consortium name="The Broad Institute Genomics Platform"/>
            <consortium name="The Broad Institute Genome Sequencing Center for Infectious Disease"/>
            <person name="Wu L."/>
            <person name="Ma J."/>
        </authorList>
    </citation>
    <scope>NUCLEOTIDE SEQUENCE [LARGE SCALE GENOMIC DNA]</scope>
    <source>
        <strain evidence="2">JCM 14303</strain>
    </source>
</reference>
<accession>A0ABP4NBS7</accession>
<dbReference type="RefSeq" id="WP_344183035.1">
    <property type="nucleotide sequence ID" value="NZ_BAAANC010000005.1"/>
</dbReference>
<evidence type="ECO:0000313" key="1">
    <source>
        <dbReference type="EMBL" id="GAA1559360.1"/>
    </source>
</evidence>
<protein>
    <submittedName>
        <fullName evidence="1">Uncharacterized protein</fullName>
    </submittedName>
</protein>
<dbReference type="EMBL" id="BAAANC010000005">
    <property type="protein sequence ID" value="GAA1559360.1"/>
    <property type="molecule type" value="Genomic_DNA"/>
</dbReference>
<comment type="caution">
    <text evidence="1">The sequence shown here is derived from an EMBL/GenBank/DDBJ whole genome shotgun (WGS) entry which is preliminary data.</text>
</comment>